<comment type="catalytic activity">
    <reaction evidence="7">
        <text>a peptidoglycan chain = a peptidoglycan chain with N-acetyl-1,6-anhydromuramyl-[peptide] at the reducing end + a peptidoglycan chain with N-acetylglucosamine at the non-reducing end.</text>
        <dbReference type="EC" id="4.2.2.29"/>
    </reaction>
</comment>
<protein>
    <recommendedName>
        <fullName evidence="7">Endolytic murein transglycosylase</fullName>
        <ecNumber evidence="7">4.2.2.29</ecNumber>
    </recommendedName>
    <alternativeName>
        <fullName evidence="7">Peptidoglycan lytic transglycosylase</fullName>
    </alternativeName>
    <alternativeName>
        <fullName evidence="7">Peptidoglycan polymerization terminase</fullName>
    </alternativeName>
</protein>
<dbReference type="Proteomes" id="UP000503278">
    <property type="component" value="Chromosome"/>
</dbReference>
<dbReference type="GO" id="GO:0005886">
    <property type="term" value="C:plasma membrane"/>
    <property type="evidence" value="ECO:0007669"/>
    <property type="project" value="UniProtKB-SubCell"/>
</dbReference>
<sequence length="353" mass="40227">MANQTSSGSTFKKFIIALVVLIIVSLALTGIFYYLRYFGPNVTGKQEFLYIHTGASFPEVYQTVREEGIVKDSTSFLWAAHNMKYTDRVKPGKYRLKSGMSNHTLIRMLQLGEQEPVQLAFHSSSKLRLKTQFASYVSKQLEPDSVVLIGLLDSAKFVAHYGFTPENVYTMILPNTYQFYWNTTGINFFKRMHQEYEKFWNAERKQKAAALNLTPIQVSILASIVDAEALHDDEMPTIAGLYLNRLHRGIKLEADPTVIYATGDFTIHRVLNKYLTNNSPYNTYQHTGLPPGPIMMPSINAVNSVLDYKKSDYIYMCAKEDFSGYHNFANNVADHLANAHRFQQALNERGIKK</sequence>
<evidence type="ECO:0000256" key="4">
    <source>
        <dbReference type="ARBA" id="ARBA00023136"/>
    </source>
</evidence>
<dbReference type="Gene3D" id="3.30.1490.480">
    <property type="entry name" value="Endolytic murein transglycosylase"/>
    <property type="match status" value="1"/>
</dbReference>
<dbReference type="InterPro" id="IPR003770">
    <property type="entry name" value="MLTG-like"/>
</dbReference>
<dbReference type="EC" id="4.2.2.29" evidence="7"/>
<dbReference type="KEGG" id="mrob:HH214_20490"/>
<name>A0A7L5E8A4_9SPHI</name>
<keyword evidence="2 7" id="KW-0812">Transmembrane</keyword>
<comment type="subcellular location">
    <subcellularLocation>
        <location evidence="7">Cell membrane</location>
        <topology evidence="7">Single-pass membrane protein</topology>
    </subcellularLocation>
</comment>
<dbReference type="PANTHER" id="PTHR30518:SF2">
    <property type="entry name" value="ENDOLYTIC MUREIN TRANSGLYCOSYLASE"/>
    <property type="match status" value="1"/>
</dbReference>
<dbReference type="Gene3D" id="3.30.160.60">
    <property type="entry name" value="Classic Zinc Finger"/>
    <property type="match status" value="1"/>
</dbReference>
<organism evidence="8 9">
    <name type="scientific">Mucilaginibacter robiniae</name>
    <dbReference type="NCBI Taxonomy" id="2728022"/>
    <lineage>
        <taxon>Bacteria</taxon>
        <taxon>Pseudomonadati</taxon>
        <taxon>Bacteroidota</taxon>
        <taxon>Sphingobacteriia</taxon>
        <taxon>Sphingobacteriales</taxon>
        <taxon>Sphingobacteriaceae</taxon>
        <taxon>Mucilaginibacter</taxon>
    </lineage>
</organism>
<evidence type="ECO:0000256" key="2">
    <source>
        <dbReference type="ARBA" id="ARBA00022692"/>
    </source>
</evidence>
<evidence type="ECO:0000256" key="6">
    <source>
        <dbReference type="ARBA" id="ARBA00023316"/>
    </source>
</evidence>
<dbReference type="EMBL" id="CP051682">
    <property type="protein sequence ID" value="QJD98084.1"/>
    <property type="molecule type" value="Genomic_DNA"/>
</dbReference>
<evidence type="ECO:0000256" key="5">
    <source>
        <dbReference type="ARBA" id="ARBA00023239"/>
    </source>
</evidence>
<keyword evidence="3 7" id="KW-1133">Transmembrane helix</keyword>
<keyword evidence="5 7" id="KW-0456">Lyase</keyword>
<dbReference type="NCBIfam" id="TIGR00247">
    <property type="entry name" value="endolytic transglycosylase MltG"/>
    <property type="match status" value="1"/>
</dbReference>
<feature type="transmembrane region" description="Helical" evidence="7">
    <location>
        <begin position="14"/>
        <end position="35"/>
    </location>
</feature>
<comment type="function">
    <text evidence="7">Functions as a peptidoglycan terminase that cleaves nascent peptidoglycan strands endolytically to terminate their elongation.</text>
</comment>
<dbReference type="GO" id="GO:0009252">
    <property type="term" value="P:peptidoglycan biosynthetic process"/>
    <property type="evidence" value="ECO:0007669"/>
    <property type="project" value="UniProtKB-UniRule"/>
</dbReference>
<comment type="similarity">
    <text evidence="7">Belongs to the transglycosylase MltG family.</text>
</comment>
<keyword evidence="4 7" id="KW-0472">Membrane</keyword>
<gene>
    <name evidence="7 8" type="primary">mltG</name>
    <name evidence="8" type="ORF">HH214_20490</name>
</gene>
<keyword evidence="1 7" id="KW-1003">Cell membrane</keyword>
<dbReference type="GO" id="GO:0071555">
    <property type="term" value="P:cell wall organization"/>
    <property type="evidence" value="ECO:0007669"/>
    <property type="project" value="UniProtKB-KW"/>
</dbReference>
<dbReference type="CDD" id="cd08010">
    <property type="entry name" value="MltG_like"/>
    <property type="match status" value="1"/>
</dbReference>
<reference evidence="8 9" key="1">
    <citation type="submission" date="2020-04" db="EMBL/GenBank/DDBJ databases">
        <title>Genome sequencing of novel species.</title>
        <authorList>
            <person name="Heo J."/>
            <person name="Kim S.-J."/>
            <person name="Kim J.-S."/>
            <person name="Hong S.-B."/>
            <person name="Kwon S.-W."/>
        </authorList>
    </citation>
    <scope>NUCLEOTIDE SEQUENCE [LARGE SCALE GENOMIC DNA]</scope>
    <source>
        <strain evidence="8 9">F39-2</strain>
    </source>
</reference>
<evidence type="ECO:0000256" key="3">
    <source>
        <dbReference type="ARBA" id="ARBA00022989"/>
    </source>
</evidence>
<evidence type="ECO:0000313" key="9">
    <source>
        <dbReference type="Proteomes" id="UP000503278"/>
    </source>
</evidence>
<dbReference type="RefSeq" id="WP_169610825.1">
    <property type="nucleotide sequence ID" value="NZ_CP051682.1"/>
</dbReference>
<accession>A0A7L5E8A4</accession>
<feature type="site" description="Important for catalytic activity" evidence="7">
    <location>
        <position position="228"/>
    </location>
</feature>
<evidence type="ECO:0000313" key="8">
    <source>
        <dbReference type="EMBL" id="QJD98084.1"/>
    </source>
</evidence>
<evidence type="ECO:0000256" key="1">
    <source>
        <dbReference type="ARBA" id="ARBA00022475"/>
    </source>
</evidence>
<dbReference type="HAMAP" id="MF_02065">
    <property type="entry name" value="MltG"/>
    <property type="match status" value="1"/>
</dbReference>
<dbReference type="Pfam" id="PF02618">
    <property type="entry name" value="YceG"/>
    <property type="match status" value="1"/>
</dbReference>
<evidence type="ECO:0000256" key="7">
    <source>
        <dbReference type="HAMAP-Rule" id="MF_02065"/>
    </source>
</evidence>
<proteinExistence type="inferred from homology"/>
<keyword evidence="9" id="KW-1185">Reference proteome</keyword>
<dbReference type="AlphaFoldDB" id="A0A7L5E8A4"/>
<dbReference type="PANTHER" id="PTHR30518">
    <property type="entry name" value="ENDOLYTIC MUREIN TRANSGLYCOSYLASE"/>
    <property type="match status" value="1"/>
</dbReference>
<dbReference type="GO" id="GO:0008932">
    <property type="term" value="F:lytic endotransglycosylase activity"/>
    <property type="evidence" value="ECO:0007669"/>
    <property type="project" value="UniProtKB-UniRule"/>
</dbReference>
<keyword evidence="6 7" id="KW-0961">Cell wall biogenesis/degradation</keyword>